<dbReference type="EMBL" id="BPQV01000014">
    <property type="protein sequence ID" value="GJE29174.1"/>
    <property type="molecule type" value="Genomic_DNA"/>
</dbReference>
<dbReference type="RefSeq" id="WP_238313426.1">
    <property type="nucleotide sequence ID" value="NZ_BPQV01000014.1"/>
</dbReference>
<name>A0ABQ4TDP0_METOR</name>
<protein>
    <submittedName>
        <fullName evidence="1">Uncharacterized protein</fullName>
    </submittedName>
</protein>
<reference evidence="1" key="2">
    <citation type="submission" date="2021-08" db="EMBL/GenBank/DDBJ databases">
        <authorList>
            <person name="Tani A."/>
            <person name="Ola A."/>
            <person name="Ogura Y."/>
            <person name="Katsura K."/>
            <person name="Hayashi T."/>
        </authorList>
    </citation>
    <scope>NUCLEOTIDE SEQUENCE</scope>
    <source>
        <strain evidence="1">NBRC 15689</strain>
    </source>
</reference>
<dbReference type="Proteomes" id="UP001055156">
    <property type="component" value="Unassembled WGS sequence"/>
</dbReference>
<comment type="caution">
    <text evidence="1">The sequence shown here is derived from an EMBL/GenBank/DDBJ whole genome shotgun (WGS) entry which is preliminary data.</text>
</comment>
<dbReference type="Pfam" id="PF21973">
    <property type="entry name" value="DUF6925"/>
    <property type="match status" value="1"/>
</dbReference>
<gene>
    <name evidence="1" type="ORF">LKMONMHP_4053</name>
</gene>
<sequence>MAPDPDVDALLRACLADPETTWALGSFGALAFFARDPDEAAAALPGIGLATARAGLRLEPEAGLRPFAYETAFASGWSQAIALCLPEAVCAMGQRRAVTELGPDAGALHARDRDGILFDLGLGQRAVDVCLRASDPDTLAILRAGCGQPLFAPGHPVAALLEGGVRPQVFVTRIGRIEIDRPCWHPEVAAAPGPLAYLMPQRLRKGQTHAATAPIPPGLVPCGTLFPPHPARDGRGAPIPFRPERHAAFQKLLARWGDPELVALKARLRAGGTLGPDEQTRRHRQVARTVAVQAQALGEAVAGGSQRL</sequence>
<evidence type="ECO:0000313" key="1">
    <source>
        <dbReference type="EMBL" id="GJE29174.1"/>
    </source>
</evidence>
<proteinExistence type="predicted"/>
<keyword evidence="2" id="KW-1185">Reference proteome</keyword>
<dbReference type="InterPro" id="IPR053838">
    <property type="entry name" value="DUF6925"/>
</dbReference>
<reference evidence="1" key="1">
    <citation type="journal article" date="2021" name="Front. Microbiol.">
        <title>Comprehensive Comparative Genomics and Phenotyping of Methylobacterium Species.</title>
        <authorList>
            <person name="Alessa O."/>
            <person name="Ogura Y."/>
            <person name="Fujitani Y."/>
            <person name="Takami H."/>
            <person name="Hayashi T."/>
            <person name="Sahin N."/>
            <person name="Tani A."/>
        </authorList>
    </citation>
    <scope>NUCLEOTIDE SEQUENCE</scope>
    <source>
        <strain evidence="1">NBRC 15689</strain>
    </source>
</reference>
<accession>A0ABQ4TDP0</accession>
<organism evidence="1 2">
    <name type="scientific">Methylobacterium organophilum</name>
    <dbReference type="NCBI Taxonomy" id="410"/>
    <lineage>
        <taxon>Bacteria</taxon>
        <taxon>Pseudomonadati</taxon>
        <taxon>Pseudomonadota</taxon>
        <taxon>Alphaproteobacteria</taxon>
        <taxon>Hyphomicrobiales</taxon>
        <taxon>Methylobacteriaceae</taxon>
        <taxon>Methylobacterium</taxon>
    </lineage>
</organism>
<evidence type="ECO:0000313" key="2">
    <source>
        <dbReference type="Proteomes" id="UP001055156"/>
    </source>
</evidence>